<dbReference type="PROSITE" id="PS50011">
    <property type="entry name" value="PROTEIN_KINASE_DOM"/>
    <property type="match status" value="1"/>
</dbReference>
<dbReference type="InterPro" id="IPR011989">
    <property type="entry name" value="ARM-like"/>
</dbReference>
<evidence type="ECO:0000256" key="1">
    <source>
        <dbReference type="ARBA" id="ARBA00038349"/>
    </source>
</evidence>
<evidence type="ECO:0000259" key="3">
    <source>
        <dbReference type="PROSITE" id="PS50011"/>
    </source>
</evidence>
<feature type="region of interest" description="Disordered" evidence="2">
    <location>
        <begin position="782"/>
        <end position="816"/>
    </location>
</feature>
<feature type="region of interest" description="Disordered" evidence="2">
    <location>
        <begin position="728"/>
        <end position="749"/>
    </location>
</feature>
<dbReference type="Pfam" id="PF00069">
    <property type="entry name" value="Pkinase"/>
    <property type="match status" value="1"/>
</dbReference>
<accession>A0A1B6CKK9</accession>
<dbReference type="PANTHER" id="PTHR12984">
    <property type="entry name" value="SCY1-RELATED S/T PROTEIN KINASE-LIKE"/>
    <property type="match status" value="1"/>
</dbReference>
<dbReference type="InterPro" id="IPR011009">
    <property type="entry name" value="Kinase-like_dom_sf"/>
</dbReference>
<dbReference type="PANTHER" id="PTHR12984:SF6">
    <property type="entry name" value="SCY1-LIKE PROTEIN 2"/>
    <property type="match status" value="1"/>
</dbReference>
<evidence type="ECO:0000313" key="4">
    <source>
        <dbReference type="EMBL" id="JAS13966.1"/>
    </source>
</evidence>
<gene>
    <name evidence="4" type="ORF">g.16929</name>
</gene>
<feature type="compositionally biased region" description="Polar residues" evidence="2">
    <location>
        <begin position="803"/>
        <end position="816"/>
    </location>
</feature>
<dbReference type="InterPro" id="IPR000719">
    <property type="entry name" value="Prot_kinase_dom"/>
</dbReference>
<sequence>MDVLNKFCNTVSTTVSQLSVVLPGNPVTREYEVTSHIASAGTGLLWKVYSGYKKSTKQEAAIFVFEKKQLDRWSKQDRDEILNALKRGVSQLTRIRHPQVLVVHHPAEDSRDSLAFATEPVFASLANILGKIENTSSPPNPQLKNYKLFEVEIKYGLLQIGEGLAFLHNDAKILHHNLCPENIVINQQGAWKIFGFDFSIQKSHPDSTTWPWLEYKSDLHPLAQPELDYLAPECVLLESNTAASDVYSLGVMIYALYNEGQPLFSANKDLHTYKQNINKIKQLPASGLMSIVEGLREMVRMMLNFKPELRPDEHELIKVEFFDDVGVKTLNYLDSLFQWDNLQKSQFYKGLPQIVDKLPHRVCLYRVIPCLIKEFVNPTMVPFVLPNVLIIAENCSKEEFSQHILPTLKTVMKMTDPIQILLIFMQKMDLLLKLTPSDEVKMDVLPMLYRALESDAQQIQELCLSVLPTYAVLIDYPSMKNALLPRIKRLCMSTSYISVRVNCLVCLGKLLEHLDKWLVLDEILPFLPQIPSREPAVLMGILGIYKLVLSHKQMVITKEVMATKVLPFLMPLSIENALTLNQFNAIIAVIKEMVNRVETEHRVKLEQLNSIQNEQKALDSSMNLPPPAQLEIEQILGMKSPSGDIKTFTIDDKQRFIREQEATQRLHSEPAINPSKATVVKPLPQTRDLTSTLMENNLNQMVISPTQQPTKAWVANPLPIGNPHPVGNHHPTPPTIWPSTTPNNTNSNPMMAWQSTNMQTMPIRQPYNFPVASFPVNKVPMNSMPTLNPNSNKPFQQQQQPPTKQLSASEINDFLS</sequence>
<reference evidence="4" key="1">
    <citation type="submission" date="2015-12" db="EMBL/GenBank/DDBJ databases">
        <title>De novo transcriptome assembly of four potential Pierce s Disease insect vectors from Arizona vineyards.</title>
        <authorList>
            <person name="Tassone E.E."/>
        </authorList>
    </citation>
    <scope>NUCLEOTIDE SEQUENCE</scope>
</reference>
<proteinExistence type="inferred from homology"/>
<dbReference type="AlphaFoldDB" id="A0A1B6CKK9"/>
<feature type="compositionally biased region" description="Low complexity" evidence="2">
    <location>
        <begin position="737"/>
        <end position="749"/>
    </location>
</feature>
<dbReference type="Gene3D" id="1.25.10.10">
    <property type="entry name" value="Leucine-rich Repeat Variant"/>
    <property type="match status" value="1"/>
</dbReference>
<feature type="domain" description="Protein kinase" evidence="3">
    <location>
        <begin position="34"/>
        <end position="322"/>
    </location>
</feature>
<name>A0A1B6CKK9_9HEMI</name>
<dbReference type="SUPFAM" id="SSF56112">
    <property type="entry name" value="Protein kinase-like (PK-like)"/>
    <property type="match status" value="1"/>
</dbReference>
<comment type="similarity">
    <text evidence="1">Belongs to the protein kinase superfamily.</text>
</comment>
<dbReference type="Gene3D" id="3.30.200.20">
    <property type="entry name" value="Phosphorylase Kinase, domain 1"/>
    <property type="match status" value="1"/>
</dbReference>
<feature type="compositionally biased region" description="Polar residues" evidence="2">
    <location>
        <begin position="783"/>
        <end position="795"/>
    </location>
</feature>
<evidence type="ECO:0000256" key="2">
    <source>
        <dbReference type="SAM" id="MobiDB-lite"/>
    </source>
</evidence>
<dbReference type="SUPFAM" id="SSF48371">
    <property type="entry name" value="ARM repeat"/>
    <property type="match status" value="1"/>
</dbReference>
<dbReference type="InterPro" id="IPR051177">
    <property type="entry name" value="CIK-Related_Protein"/>
</dbReference>
<dbReference type="InterPro" id="IPR016024">
    <property type="entry name" value="ARM-type_fold"/>
</dbReference>
<dbReference type="Gene3D" id="1.10.510.10">
    <property type="entry name" value="Transferase(Phosphotransferase) domain 1"/>
    <property type="match status" value="1"/>
</dbReference>
<dbReference type="GO" id="GO:0004672">
    <property type="term" value="F:protein kinase activity"/>
    <property type="evidence" value="ECO:0007669"/>
    <property type="project" value="InterPro"/>
</dbReference>
<protein>
    <recommendedName>
        <fullName evidence="3">Protein kinase domain-containing protein</fullName>
    </recommendedName>
</protein>
<dbReference type="FunFam" id="1.25.10.10:FF:000189">
    <property type="entry name" value="SCY1-like pseudokinase 2"/>
    <property type="match status" value="1"/>
</dbReference>
<organism evidence="4">
    <name type="scientific">Clastoptera arizonana</name>
    <name type="common">Arizona spittle bug</name>
    <dbReference type="NCBI Taxonomy" id="38151"/>
    <lineage>
        <taxon>Eukaryota</taxon>
        <taxon>Metazoa</taxon>
        <taxon>Ecdysozoa</taxon>
        <taxon>Arthropoda</taxon>
        <taxon>Hexapoda</taxon>
        <taxon>Insecta</taxon>
        <taxon>Pterygota</taxon>
        <taxon>Neoptera</taxon>
        <taxon>Paraneoptera</taxon>
        <taxon>Hemiptera</taxon>
        <taxon>Auchenorrhyncha</taxon>
        <taxon>Cercopoidea</taxon>
        <taxon>Clastopteridae</taxon>
        <taxon>Clastoptera</taxon>
    </lineage>
</organism>
<dbReference type="GO" id="GO:0005524">
    <property type="term" value="F:ATP binding"/>
    <property type="evidence" value="ECO:0007669"/>
    <property type="project" value="InterPro"/>
</dbReference>
<dbReference type="EMBL" id="GEDC01023332">
    <property type="protein sequence ID" value="JAS13966.1"/>
    <property type="molecule type" value="Transcribed_RNA"/>
</dbReference>
<dbReference type="FunFam" id="3.30.200.20:FF:000179">
    <property type="entry name" value="SCY1 like pseudokinase 2"/>
    <property type="match status" value="1"/>
</dbReference>
<dbReference type="CDD" id="cd14011">
    <property type="entry name" value="PK_SCY1_like"/>
    <property type="match status" value="1"/>
</dbReference>